<evidence type="ECO:0000256" key="1">
    <source>
        <dbReference type="ARBA" id="ARBA00006739"/>
    </source>
</evidence>
<keyword evidence="4" id="KW-0812">Transmembrane</keyword>
<keyword evidence="4" id="KW-1133">Transmembrane helix</keyword>
<comment type="similarity">
    <text evidence="1">Belongs to the glycosyltransferase 2 family.</text>
</comment>
<evidence type="ECO:0000259" key="5">
    <source>
        <dbReference type="Pfam" id="PF00535"/>
    </source>
</evidence>
<keyword evidence="2" id="KW-0328">Glycosyltransferase</keyword>
<evidence type="ECO:0000256" key="2">
    <source>
        <dbReference type="ARBA" id="ARBA00022676"/>
    </source>
</evidence>
<reference evidence="6 7" key="1">
    <citation type="journal article" date="2016" name="Environ. Microbiol.">
        <title>Genomic resolution of a cold subsurface aquifer community provides metabolic insights for novel microbes adapted to high CO concentrations.</title>
        <authorList>
            <person name="Probst A.J."/>
            <person name="Castelle C.J."/>
            <person name="Singh A."/>
            <person name="Brown C.T."/>
            <person name="Anantharaman K."/>
            <person name="Sharon I."/>
            <person name="Hug L.A."/>
            <person name="Burstein D."/>
            <person name="Emerson J.B."/>
            <person name="Thomas B.C."/>
            <person name="Banfield J.F."/>
        </authorList>
    </citation>
    <scope>NUCLEOTIDE SEQUENCE [LARGE SCALE GENOMIC DNA]</scope>
    <source>
        <strain evidence="6">CG1_02_38_13</strain>
    </source>
</reference>
<evidence type="ECO:0000313" key="6">
    <source>
        <dbReference type="EMBL" id="OIO17732.1"/>
    </source>
</evidence>
<dbReference type="EMBL" id="MNVB01000023">
    <property type="protein sequence ID" value="OIO17732.1"/>
    <property type="molecule type" value="Genomic_DNA"/>
</dbReference>
<evidence type="ECO:0000256" key="3">
    <source>
        <dbReference type="ARBA" id="ARBA00022679"/>
    </source>
</evidence>
<dbReference type="AlphaFoldDB" id="A0A1J4TZS5"/>
<protein>
    <recommendedName>
        <fullName evidence="5">Glycosyltransferase 2-like domain-containing protein</fullName>
    </recommendedName>
</protein>
<dbReference type="SUPFAM" id="SSF53448">
    <property type="entry name" value="Nucleotide-diphospho-sugar transferases"/>
    <property type="match status" value="1"/>
</dbReference>
<organism evidence="6 7">
    <name type="scientific">Candidatus Kuenenbacteria bacterium CG1_02_38_13</name>
    <dbReference type="NCBI Taxonomy" id="1805235"/>
    <lineage>
        <taxon>Bacteria</taxon>
        <taxon>Candidatus Kueneniibacteriota</taxon>
    </lineage>
</organism>
<accession>A0A1J4TZS5</accession>
<name>A0A1J4TZS5_9BACT</name>
<dbReference type="Pfam" id="PF00535">
    <property type="entry name" value="Glycos_transf_2"/>
    <property type="match status" value="1"/>
</dbReference>
<dbReference type="InterPro" id="IPR029044">
    <property type="entry name" value="Nucleotide-diphossugar_trans"/>
</dbReference>
<evidence type="ECO:0000313" key="7">
    <source>
        <dbReference type="Proteomes" id="UP000182465"/>
    </source>
</evidence>
<gene>
    <name evidence="6" type="ORF">AUJ29_00935</name>
</gene>
<dbReference type="PANTHER" id="PTHR43179">
    <property type="entry name" value="RHAMNOSYLTRANSFERASE WBBL"/>
    <property type="match status" value="1"/>
</dbReference>
<evidence type="ECO:0000256" key="4">
    <source>
        <dbReference type="SAM" id="Phobius"/>
    </source>
</evidence>
<dbReference type="CDD" id="cd04186">
    <property type="entry name" value="GT_2_like_c"/>
    <property type="match status" value="1"/>
</dbReference>
<dbReference type="GO" id="GO:0016757">
    <property type="term" value="F:glycosyltransferase activity"/>
    <property type="evidence" value="ECO:0007669"/>
    <property type="project" value="UniProtKB-KW"/>
</dbReference>
<sequence length="356" mass="41719">MSKVYIIIVTWNSGKYLSELFLSLRDLAYPKENWHLVVVDNASKDDTVEKLRQWQIKMHNFDKLIVNEKNKGFSGGNNQGIKYALEHGADYSVLLNGDAVVTPNFLDILVTVMSKDDRLGIAQPLIMRYPEKNKVNNFGNCLNYCGFGYSFGDGMKKEDFLRQFKSENYEPAYCSFSAVVIKSQVFGSIGLLDELYFAYHEDTDFCLRARLAGWHLLAIKNAIVYHNYKFPADKNKIRYYWMEKNRMYLLFKFYKVRTWLLILPAIIPLELGLIIFSLLRGFALERAKAHLWVWKNFKSVLRGRKEIQTTRQYSDAKVFEFCSPVIEFQKIKNPLLDKIGNPFLKMYFRLIKKFIK</sequence>
<feature type="transmembrane region" description="Helical" evidence="4">
    <location>
        <begin position="259"/>
        <end position="279"/>
    </location>
</feature>
<dbReference type="PANTHER" id="PTHR43179:SF12">
    <property type="entry name" value="GALACTOFURANOSYLTRANSFERASE GLFT2"/>
    <property type="match status" value="1"/>
</dbReference>
<keyword evidence="4" id="KW-0472">Membrane</keyword>
<dbReference type="Proteomes" id="UP000182465">
    <property type="component" value="Unassembled WGS sequence"/>
</dbReference>
<keyword evidence="3" id="KW-0808">Transferase</keyword>
<proteinExistence type="inferred from homology"/>
<comment type="caution">
    <text evidence="6">The sequence shown here is derived from an EMBL/GenBank/DDBJ whole genome shotgun (WGS) entry which is preliminary data.</text>
</comment>
<dbReference type="Gene3D" id="3.90.550.10">
    <property type="entry name" value="Spore Coat Polysaccharide Biosynthesis Protein SpsA, Chain A"/>
    <property type="match status" value="1"/>
</dbReference>
<dbReference type="InterPro" id="IPR001173">
    <property type="entry name" value="Glyco_trans_2-like"/>
</dbReference>
<feature type="domain" description="Glycosyltransferase 2-like" evidence="5">
    <location>
        <begin position="6"/>
        <end position="132"/>
    </location>
</feature>